<reference evidence="5" key="1">
    <citation type="journal article" date="2016" name="Genome Announc.">
        <title>Draft genomes of two strains of Paenibacillus glucanolyticus with capability to degrade lignocellulose.</title>
        <authorList>
            <person name="Mathews S.L."/>
            <person name="Pawlak J."/>
            <person name="Grunden A.M."/>
        </authorList>
    </citation>
    <scope>NUCLEOTIDE SEQUENCE [LARGE SCALE GENOMIC DNA]</scope>
    <source>
        <strain evidence="5">SLM1</strain>
    </source>
</reference>
<dbReference type="PANTHER" id="PTHR46648">
    <property type="entry name" value="HIT FAMILY PROTEIN 1"/>
    <property type="match status" value="1"/>
</dbReference>
<feature type="short sequence motif" description="Histidine triad motif" evidence="2 3">
    <location>
        <begin position="98"/>
        <end position="102"/>
    </location>
</feature>
<dbReference type="InterPro" id="IPR011146">
    <property type="entry name" value="HIT-like"/>
</dbReference>
<evidence type="ECO:0000313" key="5">
    <source>
        <dbReference type="EMBL" id="KZS46455.1"/>
    </source>
</evidence>
<evidence type="ECO:0000256" key="2">
    <source>
        <dbReference type="PIRSR" id="PIRSR601310-3"/>
    </source>
</evidence>
<dbReference type="GeneID" id="97558230"/>
<dbReference type="InterPro" id="IPR036265">
    <property type="entry name" value="HIT-like_sf"/>
</dbReference>
<sequence length="134" mass="15905">MEDCIFCKIVKKGEANYWKVCENESVYAFLDINPVNEYHTLIIPKRHYEDIFDTPEDELIKVMSVVKKITMLYNTKLGIKNVQIINSSGPEAQQDVFHTHFHIVPRRHGDNQDVKWTTHREWRGKFDDLLMVLR</sequence>
<proteinExistence type="predicted"/>
<dbReference type="Gene3D" id="3.30.428.10">
    <property type="entry name" value="HIT-like"/>
    <property type="match status" value="1"/>
</dbReference>
<keyword evidence="6" id="KW-1185">Reference proteome</keyword>
<dbReference type="SUPFAM" id="SSF54197">
    <property type="entry name" value="HIT-like"/>
    <property type="match status" value="1"/>
</dbReference>
<comment type="caution">
    <text evidence="5">The sequence shown here is derived from an EMBL/GenBank/DDBJ whole genome shotgun (WGS) entry which is preliminary data.</text>
</comment>
<accession>A0A163J9S4</accession>
<dbReference type="Proteomes" id="UP000076796">
    <property type="component" value="Unassembled WGS sequence"/>
</dbReference>
<dbReference type="GO" id="GO:0009117">
    <property type="term" value="P:nucleotide metabolic process"/>
    <property type="evidence" value="ECO:0007669"/>
    <property type="project" value="TreeGrafter"/>
</dbReference>
<dbReference type="AlphaFoldDB" id="A0A163J9S4"/>
<dbReference type="PRINTS" id="PR00332">
    <property type="entry name" value="HISTRIAD"/>
</dbReference>
<dbReference type="OrthoDB" id="9784774at2"/>
<organism evidence="5 6">
    <name type="scientific">Paenibacillus glucanolyticus</name>
    <dbReference type="NCBI Taxonomy" id="59843"/>
    <lineage>
        <taxon>Bacteria</taxon>
        <taxon>Bacillati</taxon>
        <taxon>Bacillota</taxon>
        <taxon>Bacilli</taxon>
        <taxon>Bacillales</taxon>
        <taxon>Paenibacillaceae</taxon>
        <taxon>Paenibacillus</taxon>
    </lineage>
</organism>
<dbReference type="PANTHER" id="PTHR46648:SF1">
    <property type="entry name" value="ADENOSINE 5'-MONOPHOSPHORAMIDASE HNT1"/>
    <property type="match status" value="1"/>
</dbReference>
<name>A0A163J9S4_9BACL</name>
<feature type="domain" description="HIT" evidence="4">
    <location>
        <begin position="5"/>
        <end position="113"/>
    </location>
</feature>
<evidence type="ECO:0000259" key="4">
    <source>
        <dbReference type="PROSITE" id="PS51084"/>
    </source>
</evidence>
<dbReference type="InterPro" id="IPR001310">
    <property type="entry name" value="Histidine_triad_HIT"/>
</dbReference>
<evidence type="ECO:0000256" key="1">
    <source>
        <dbReference type="PIRSR" id="PIRSR601310-1"/>
    </source>
</evidence>
<dbReference type="RefSeq" id="WP_063478323.1">
    <property type="nucleotide sequence ID" value="NZ_CP147845.1"/>
</dbReference>
<dbReference type="EMBL" id="LWMH01000001">
    <property type="protein sequence ID" value="KZS46455.1"/>
    <property type="molecule type" value="Genomic_DNA"/>
</dbReference>
<gene>
    <name evidence="5" type="ORF">AWU65_11280</name>
</gene>
<dbReference type="GO" id="GO:0003824">
    <property type="term" value="F:catalytic activity"/>
    <property type="evidence" value="ECO:0007669"/>
    <property type="project" value="InterPro"/>
</dbReference>
<feature type="active site" description="Tele-AMP-histidine intermediate" evidence="1">
    <location>
        <position position="100"/>
    </location>
</feature>
<protein>
    <recommendedName>
        <fullName evidence="4">HIT domain-containing protein</fullName>
    </recommendedName>
</protein>
<evidence type="ECO:0000256" key="3">
    <source>
        <dbReference type="PROSITE-ProRule" id="PRU00464"/>
    </source>
</evidence>
<dbReference type="Pfam" id="PF01230">
    <property type="entry name" value="HIT"/>
    <property type="match status" value="1"/>
</dbReference>
<evidence type="ECO:0000313" key="6">
    <source>
        <dbReference type="Proteomes" id="UP000076796"/>
    </source>
</evidence>
<dbReference type="PROSITE" id="PS51084">
    <property type="entry name" value="HIT_2"/>
    <property type="match status" value="1"/>
</dbReference>